<dbReference type="EMBL" id="JBHTAI010000009">
    <property type="protein sequence ID" value="MFC7150126.1"/>
    <property type="molecule type" value="Genomic_DNA"/>
</dbReference>
<keyword evidence="1" id="KW-0472">Membrane</keyword>
<keyword evidence="1" id="KW-1133">Transmembrane helix</keyword>
<sequence length="287" mass="32004">MTRNWAGWELSLKKSFEEIAAAPTPDQLNHIKQKVSQSRQRRKKTKILAASTAALLMALLVIGVQLFNQQNERGLNVPDGQRLALPQTQETRGPSDCTFLDKPSSVNTPLSDQQLLAQLHTLGIAESSSDCVLYQQKWGEDGILVFSSTLNEDHKGMVWKANFLSRIEDEWTRISGGTLDIDFPSKDEVKRGVATAMMFVPSQENFSPALIYGNTLNPWVSSIVITDQNGLEQSATYFRGIWGGHSLWFAIPSNLSSPEYMIQELDSNGHTIETYSFSENKTAHGQK</sequence>
<keyword evidence="3" id="KW-1185">Reference proteome</keyword>
<feature type="transmembrane region" description="Helical" evidence="1">
    <location>
        <begin position="47"/>
        <end position="67"/>
    </location>
</feature>
<gene>
    <name evidence="2" type="ORF">ACFQMJ_16485</name>
</gene>
<protein>
    <submittedName>
        <fullName evidence="2">Uncharacterized protein</fullName>
    </submittedName>
</protein>
<dbReference type="Proteomes" id="UP001596378">
    <property type="component" value="Unassembled WGS sequence"/>
</dbReference>
<name>A0ABW2FA63_9BACL</name>
<evidence type="ECO:0000313" key="3">
    <source>
        <dbReference type="Proteomes" id="UP001596378"/>
    </source>
</evidence>
<evidence type="ECO:0000313" key="2">
    <source>
        <dbReference type="EMBL" id="MFC7150126.1"/>
    </source>
</evidence>
<accession>A0ABW2FA63</accession>
<reference evidence="3" key="1">
    <citation type="journal article" date="2019" name="Int. J. Syst. Evol. Microbiol.">
        <title>The Global Catalogue of Microorganisms (GCM) 10K type strain sequencing project: providing services to taxonomists for standard genome sequencing and annotation.</title>
        <authorList>
            <consortium name="The Broad Institute Genomics Platform"/>
            <consortium name="The Broad Institute Genome Sequencing Center for Infectious Disease"/>
            <person name="Wu L."/>
            <person name="Ma J."/>
        </authorList>
    </citation>
    <scope>NUCLEOTIDE SEQUENCE [LARGE SCALE GENOMIC DNA]</scope>
    <source>
        <strain evidence="3">KCTC 12907</strain>
    </source>
</reference>
<comment type="caution">
    <text evidence="2">The sequence shown here is derived from an EMBL/GenBank/DDBJ whole genome shotgun (WGS) entry which is preliminary data.</text>
</comment>
<organism evidence="2 3">
    <name type="scientific">Cohnella cellulosilytica</name>
    <dbReference type="NCBI Taxonomy" id="986710"/>
    <lineage>
        <taxon>Bacteria</taxon>
        <taxon>Bacillati</taxon>
        <taxon>Bacillota</taxon>
        <taxon>Bacilli</taxon>
        <taxon>Bacillales</taxon>
        <taxon>Paenibacillaceae</taxon>
        <taxon>Cohnella</taxon>
    </lineage>
</organism>
<proteinExistence type="predicted"/>
<keyword evidence="1" id="KW-0812">Transmembrane</keyword>
<evidence type="ECO:0000256" key="1">
    <source>
        <dbReference type="SAM" id="Phobius"/>
    </source>
</evidence>
<dbReference type="RefSeq" id="WP_378046095.1">
    <property type="nucleotide sequence ID" value="NZ_JBHMDN010000010.1"/>
</dbReference>